<dbReference type="PANTHER" id="PTHR43738:SF2">
    <property type="entry name" value="ABC TRANSPORTER PERMEASE"/>
    <property type="match status" value="1"/>
</dbReference>
<keyword evidence="3 7" id="KW-0812">Transmembrane</keyword>
<dbReference type="AlphaFoldDB" id="I4B0Z2"/>
<organism evidence="10 11">
    <name type="scientific">Turneriella parva (strain ATCC BAA-1111 / DSM 21527 / NCTC 11395 / H)</name>
    <name type="common">Leptospira parva</name>
    <dbReference type="NCBI Taxonomy" id="869212"/>
    <lineage>
        <taxon>Bacteria</taxon>
        <taxon>Pseudomonadati</taxon>
        <taxon>Spirochaetota</taxon>
        <taxon>Spirochaetia</taxon>
        <taxon>Leptospirales</taxon>
        <taxon>Leptospiraceae</taxon>
        <taxon>Turneriella</taxon>
    </lineage>
</organism>
<gene>
    <name evidence="10" type="ordered locus">Turpa_0289</name>
</gene>
<dbReference type="KEGG" id="tpx:Turpa_0289"/>
<protein>
    <recommendedName>
        <fullName evidence="12">ABC3 transporter permease protein domain-containing protein</fullName>
    </recommendedName>
</protein>
<evidence type="ECO:0000256" key="6">
    <source>
        <dbReference type="SAM" id="MobiDB-lite"/>
    </source>
</evidence>
<comment type="subcellular location">
    <subcellularLocation>
        <location evidence="1">Cell membrane</location>
        <topology evidence="1">Multi-pass membrane protein</topology>
    </subcellularLocation>
</comment>
<dbReference type="Pfam" id="PF12704">
    <property type="entry name" value="MacB_PCD"/>
    <property type="match status" value="1"/>
</dbReference>
<dbReference type="OrthoDB" id="9784014at2"/>
<feature type="transmembrane region" description="Helical" evidence="7">
    <location>
        <begin position="295"/>
        <end position="316"/>
    </location>
</feature>
<accession>I4B0Z2</accession>
<dbReference type="Pfam" id="PF02687">
    <property type="entry name" value="FtsX"/>
    <property type="match status" value="1"/>
</dbReference>
<evidence type="ECO:0000259" key="8">
    <source>
        <dbReference type="Pfam" id="PF02687"/>
    </source>
</evidence>
<evidence type="ECO:0000256" key="2">
    <source>
        <dbReference type="ARBA" id="ARBA00022475"/>
    </source>
</evidence>
<evidence type="ECO:0000313" key="10">
    <source>
        <dbReference type="EMBL" id="AFM10949.1"/>
    </source>
</evidence>
<evidence type="ECO:0008006" key="12">
    <source>
        <dbReference type="Google" id="ProtNLM"/>
    </source>
</evidence>
<evidence type="ECO:0000259" key="9">
    <source>
        <dbReference type="Pfam" id="PF12704"/>
    </source>
</evidence>
<feature type="domain" description="MacB-like periplasmic core" evidence="9">
    <location>
        <begin position="18"/>
        <end position="207"/>
    </location>
</feature>
<dbReference type="PATRIC" id="fig|869212.3.peg.251"/>
<evidence type="ECO:0000256" key="3">
    <source>
        <dbReference type="ARBA" id="ARBA00022692"/>
    </source>
</evidence>
<feature type="domain" description="ABC3 transporter permease C-terminal" evidence="8">
    <location>
        <begin position="295"/>
        <end position="414"/>
    </location>
</feature>
<keyword evidence="4 7" id="KW-1133">Transmembrane helix</keyword>
<dbReference type="InterPro" id="IPR025857">
    <property type="entry name" value="MacB_PCD"/>
</dbReference>
<dbReference type="EMBL" id="CP002959">
    <property type="protein sequence ID" value="AFM10949.1"/>
    <property type="molecule type" value="Genomic_DNA"/>
</dbReference>
<dbReference type="RefSeq" id="WP_014801469.1">
    <property type="nucleotide sequence ID" value="NC_018020.1"/>
</dbReference>
<dbReference type="Proteomes" id="UP000006048">
    <property type="component" value="Chromosome"/>
</dbReference>
<keyword evidence="11" id="KW-1185">Reference proteome</keyword>
<keyword evidence="5 7" id="KW-0472">Membrane</keyword>
<evidence type="ECO:0000256" key="5">
    <source>
        <dbReference type="ARBA" id="ARBA00023136"/>
    </source>
</evidence>
<dbReference type="InterPro" id="IPR003838">
    <property type="entry name" value="ABC3_permease_C"/>
</dbReference>
<proteinExistence type="predicted"/>
<dbReference type="HOGENOM" id="CLU_035316_1_0_12"/>
<evidence type="ECO:0000313" key="11">
    <source>
        <dbReference type="Proteomes" id="UP000006048"/>
    </source>
</evidence>
<reference evidence="10 11" key="1">
    <citation type="submission" date="2012-06" db="EMBL/GenBank/DDBJ databases">
        <title>The complete chromosome of genome of Turneriella parva DSM 21527.</title>
        <authorList>
            <consortium name="US DOE Joint Genome Institute (JGI-PGF)"/>
            <person name="Lucas S."/>
            <person name="Han J."/>
            <person name="Lapidus A."/>
            <person name="Bruce D."/>
            <person name="Goodwin L."/>
            <person name="Pitluck S."/>
            <person name="Peters L."/>
            <person name="Kyrpides N."/>
            <person name="Mavromatis K."/>
            <person name="Ivanova N."/>
            <person name="Mikhailova N."/>
            <person name="Chertkov O."/>
            <person name="Detter J.C."/>
            <person name="Tapia R."/>
            <person name="Han C."/>
            <person name="Land M."/>
            <person name="Hauser L."/>
            <person name="Markowitz V."/>
            <person name="Cheng J.-F."/>
            <person name="Hugenholtz P."/>
            <person name="Woyke T."/>
            <person name="Wu D."/>
            <person name="Gronow S."/>
            <person name="Wellnitz S."/>
            <person name="Brambilla E."/>
            <person name="Klenk H.-P."/>
            <person name="Eisen J.A."/>
        </authorList>
    </citation>
    <scope>NUCLEOTIDE SEQUENCE [LARGE SCALE GENOMIC DNA]</scope>
    <source>
        <strain evidence="11">ATCC BAA-1111 / DSM 21527 / NCTC 11395 / H</strain>
    </source>
</reference>
<dbReference type="InterPro" id="IPR051125">
    <property type="entry name" value="ABC-4/HrtB_transporter"/>
</dbReference>
<name>I4B0Z2_TURPD</name>
<feature type="transmembrane region" description="Helical" evidence="7">
    <location>
        <begin position="388"/>
        <end position="410"/>
    </location>
</feature>
<evidence type="ECO:0000256" key="1">
    <source>
        <dbReference type="ARBA" id="ARBA00004651"/>
    </source>
</evidence>
<dbReference type="GO" id="GO:0005886">
    <property type="term" value="C:plasma membrane"/>
    <property type="evidence" value="ECO:0007669"/>
    <property type="project" value="UniProtKB-SubCell"/>
</dbReference>
<feature type="region of interest" description="Disordered" evidence="6">
    <location>
        <begin position="210"/>
        <end position="231"/>
    </location>
</feature>
<keyword evidence="2" id="KW-1003">Cell membrane</keyword>
<sequence length="422" mass="45485">MIALVFKSLRSRLAIASLTALSVALSVFLFASVEKLREGARAGFSQTVSGTHIVAGARSGQIPLLLFSLFHIGSPTSNVSYSSYLKYKKNASVAWALPLSIGDSHKGFRVVGTSADFMKHFRYRNQQQLRLAEGTFSLARLKAVLGSTAARELGYKTGAKLVLTHGISDVQGIHDHDASPFVVEGVLEATGTPIDKGIYVSLASIEQMHEAEEHGEEGGAESAAHRDEDTAKPARAIKIDKITSFLIGVKQPIDILPLMRQINEDEAEPLTAILPGVVLSEIWNIMGYAENILKLVSLMVMLTALCGLFIALYASLAERYREMAILRALGASPRRIASLLVAESLILTVSGIVAGYALIAVVSLVFKNLLLRAFSVGVGVFPLTQGEFWFVGVLLFVGLVVALVPALLLYRRALGEGLQVRQ</sequence>
<evidence type="ECO:0000256" key="4">
    <source>
        <dbReference type="ARBA" id="ARBA00022989"/>
    </source>
</evidence>
<feature type="transmembrane region" description="Helical" evidence="7">
    <location>
        <begin position="337"/>
        <end position="366"/>
    </location>
</feature>
<evidence type="ECO:0000256" key="7">
    <source>
        <dbReference type="SAM" id="Phobius"/>
    </source>
</evidence>
<dbReference type="STRING" id="869212.Turpa_0289"/>
<dbReference type="PANTHER" id="PTHR43738">
    <property type="entry name" value="ABC TRANSPORTER, MEMBRANE PROTEIN"/>
    <property type="match status" value="1"/>
</dbReference>